<feature type="region of interest" description="Disordered" evidence="1">
    <location>
        <begin position="1"/>
        <end position="23"/>
    </location>
</feature>
<accession>A0A2P6RCK7</accession>
<keyword evidence="3" id="KW-1185">Reference proteome</keyword>
<dbReference type="Proteomes" id="UP000238479">
    <property type="component" value="Chromosome 3"/>
</dbReference>
<dbReference type="Gramene" id="PRQ44156">
    <property type="protein sequence ID" value="PRQ44156"/>
    <property type="gene ID" value="RchiOBHm_Chr3g0476131"/>
</dbReference>
<reference evidence="2 3" key="1">
    <citation type="journal article" date="2018" name="Nat. Genet.">
        <title>The Rosa genome provides new insights in the design of modern roses.</title>
        <authorList>
            <person name="Bendahmane M."/>
        </authorList>
    </citation>
    <scope>NUCLEOTIDE SEQUENCE [LARGE SCALE GENOMIC DNA]</scope>
    <source>
        <strain evidence="3">cv. Old Blush</strain>
    </source>
</reference>
<sequence>MNGEATTGSSETSPGISATSGDFGHRLGRLWRGLTLIEDKVWEFQVGGCQFVLHHQTSFVKFPKNV</sequence>
<organism evidence="2 3">
    <name type="scientific">Rosa chinensis</name>
    <name type="common">China rose</name>
    <dbReference type="NCBI Taxonomy" id="74649"/>
    <lineage>
        <taxon>Eukaryota</taxon>
        <taxon>Viridiplantae</taxon>
        <taxon>Streptophyta</taxon>
        <taxon>Embryophyta</taxon>
        <taxon>Tracheophyta</taxon>
        <taxon>Spermatophyta</taxon>
        <taxon>Magnoliopsida</taxon>
        <taxon>eudicotyledons</taxon>
        <taxon>Gunneridae</taxon>
        <taxon>Pentapetalae</taxon>
        <taxon>rosids</taxon>
        <taxon>fabids</taxon>
        <taxon>Rosales</taxon>
        <taxon>Rosaceae</taxon>
        <taxon>Rosoideae</taxon>
        <taxon>Rosoideae incertae sedis</taxon>
        <taxon>Rosa</taxon>
    </lineage>
</organism>
<name>A0A2P6RCK7_ROSCH</name>
<gene>
    <name evidence="2" type="ORF">RchiOBHm_Chr3g0476131</name>
</gene>
<proteinExistence type="predicted"/>
<protein>
    <submittedName>
        <fullName evidence="2">Uncharacterized protein</fullName>
    </submittedName>
</protein>
<evidence type="ECO:0000256" key="1">
    <source>
        <dbReference type="SAM" id="MobiDB-lite"/>
    </source>
</evidence>
<dbReference type="AlphaFoldDB" id="A0A2P6RCK7"/>
<comment type="caution">
    <text evidence="2">The sequence shown here is derived from an EMBL/GenBank/DDBJ whole genome shotgun (WGS) entry which is preliminary data.</text>
</comment>
<dbReference type="EMBL" id="PDCK01000041">
    <property type="protein sequence ID" value="PRQ44156.1"/>
    <property type="molecule type" value="Genomic_DNA"/>
</dbReference>
<evidence type="ECO:0000313" key="3">
    <source>
        <dbReference type="Proteomes" id="UP000238479"/>
    </source>
</evidence>
<evidence type="ECO:0000313" key="2">
    <source>
        <dbReference type="EMBL" id="PRQ44156.1"/>
    </source>
</evidence>
<feature type="compositionally biased region" description="Polar residues" evidence="1">
    <location>
        <begin position="1"/>
        <end position="20"/>
    </location>
</feature>